<dbReference type="EMBL" id="FOGZ01000022">
    <property type="protein sequence ID" value="SER95681.1"/>
    <property type="molecule type" value="Genomic_DNA"/>
</dbReference>
<feature type="domain" description="GP-PDE" evidence="1">
    <location>
        <begin position="18"/>
        <end position="259"/>
    </location>
</feature>
<accession>A0A1H9TEV5</accession>
<dbReference type="Proteomes" id="UP000198815">
    <property type="component" value="Unassembled WGS sequence"/>
</dbReference>
<reference evidence="2 3" key="1">
    <citation type="submission" date="2016-10" db="EMBL/GenBank/DDBJ databases">
        <authorList>
            <person name="de Groot N.N."/>
        </authorList>
    </citation>
    <scope>NUCLEOTIDE SEQUENCE [LARGE SCALE GENOMIC DNA]</scope>
    <source>
        <strain evidence="2 3">DSM 16859</strain>
    </source>
</reference>
<dbReference type="PROSITE" id="PS51704">
    <property type="entry name" value="GP_PDE"/>
    <property type="match status" value="1"/>
</dbReference>
<evidence type="ECO:0000313" key="3">
    <source>
        <dbReference type="Proteomes" id="UP000198815"/>
    </source>
</evidence>
<dbReference type="InterPro" id="IPR017946">
    <property type="entry name" value="PLC-like_Pdiesterase_TIM-brl"/>
</dbReference>
<evidence type="ECO:0000313" key="2">
    <source>
        <dbReference type="EMBL" id="SER95681.1"/>
    </source>
</evidence>
<proteinExistence type="predicted"/>
<dbReference type="InterPro" id="IPR030395">
    <property type="entry name" value="GP_PDE_dom"/>
</dbReference>
<keyword evidence="3" id="KW-1185">Reference proteome</keyword>
<gene>
    <name evidence="2" type="ORF">SAMN05443377_12215</name>
</gene>
<dbReference type="GO" id="GO:0006629">
    <property type="term" value="P:lipid metabolic process"/>
    <property type="evidence" value="ECO:0007669"/>
    <property type="project" value="InterPro"/>
</dbReference>
<evidence type="ECO:0000259" key="1">
    <source>
        <dbReference type="PROSITE" id="PS51704"/>
    </source>
</evidence>
<dbReference type="AlphaFoldDB" id="A0A1H9TEV5"/>
<dbReference type="Pfam" id="PF03009">
    <property type="entry name" value="GDPD"/>
    <property type="match status" value="1"/>
</dbReference>
<organism evidence="2 3">
    <name type="scientific">Propionibacterium cyclohexanicum</name>
    <dbReference type="NCBI Taxonomy" id="64702"/>
    <lineage>
        <taxon>Bacteria</taxon>
        <taxon>Bacillati</taxon>
        <taxon>Actinomycetota</taxon>
        <taxon>Actinomycetes</taxon>
        <taxon>Propionibacteriales</taxon>
        <taxon>Propionibacteriaceae</taxon>
        <taxon>Propionibacterium</taxon>
    </lineage>
</organism>
<name>A0A1H9TEV5_9ACTN</name>
<dbReference type="STRING" id="64702.SAMN05443377_12215"/>
<dbReference type="SUPFAM" id="SSF51695">
    <property type="entry name" value="PLC-like phosphodiesterases"/>
    <property type="match status" value="1"/>
</dbReference>
<dbReference type="Gene3D" id="3.20.20.190">
    <property type="entry name" value="Phosphatidylinositol (PI) phosphodiesterase"/>
    <property type="match status" value="1"/>
</dbReference>
<dbReference type="RefSeq" id="WP_091970652.1">
    <property type="nucleotide sequence ID" value="NZ_FOGZ01000022.1"/>
</dbReference>
<dbReference type="PANTHER" id="PTHR43805">
    <property type="entry name" value="GLYCEROPHOSPHORYL DIESTER PHOSPHODIESTERASE"/>
    <property type="match status" value="1"/>
</dbReference>
<dbReference type="OrthoDB" id="5241788at2"/>
<dbReference type="PANTHER" id="PTHR43805:SF1">
    <property type="entry name" value="GP-PDE DOMAIN-CONTAINING PROTEIN"/>
    <property type="match status" value="1"/>
</dbReference>
<protein>
    <submittedName>
        <fullName evidence="2">Glycerophosphoryl diester phosphodiesterase</fullName>
    </submittedName>
</protein>
<dbReference type="GO" id="GO:0008081">
    <property type="term" value="F:phosphoric diester hydrolase activity"/>
    <property type="evidence" value="ECO:0007669"/>
    <property type="project" value="InterPro"/>
</dbReference>
<sequence length="266" mass="29832">MSSPRANATRFEYFDTPFAALAHRGGWDEHCPAPLENSLRAFEHAVGDLGYRYVETDVHATSDGVLIALHDEHLDRVTDRRGAVSELPFSQVRRALIGGTEPIPTMDEVFEALPQTRINIDIKQENAIVPLVDAIRRHRAQARVCVASFSPTRLLRFRRLMGPTVATAASMDAVAWSAYVPWLPRLINAGVQAFQIPRTQWIGPLRVPVLTAWLRSVARERDMRVHLWTVDGQQEMTELIDAGVDGIVSNRIDVLRRVVAGRGQWS</sequence>